<dbReference type="EMBL" id="FOFT01000002">
    <property type="protein sequence ID" value="SEQ49841.1"/>
    <property type="molecule type" value="Genomic_DNA"/>
</dbReference>
<name>A0A1H9GIE1_9PSEU</name>
<evidence type="ECO:0000313" key="1">
    <source>
        <dbReference type="EMBL" id="SEQ49841.1"/>
    </source>
</evidence>
<dbReference type="InterPro" id="IPR023375">
    <property type="entry name" value="ADC_dom_sf"/>
</dbReference>
<dbReference type="Proteomes" id="UP000199028">
    <property type="component" value="Unassembled WGS sequence"/>
</dbReference>
<accession>A0A1H9GIE1</accession>
<dbReference type="GO" id="GO:0016829">
    <property type="term" value="F:lyase activity"/>
    <property type="evidence" value="ECO:0007669"/>
    <property type="project" value="InterPro"/>
</dbReference>
<dbReference type="RefSeq" id="WP_090064116.1">
    <property type="nucleotide sequence ID" value="NZ_FOFT01000002.1"/>
</dbReference>
<dbReference type="Pfam" id="PF06314">
    <property type="entry name" value="ADC"/>
    <property type="match status" value="1"/>
</dbReference>
<protein>
    <submittedName>
        <fullName evidence="1">Acetoacetate decarboxylase (ADC)</fullName>
    </submittedName>
</protein>
<gene>
    <name evidence="1" type="ORF">SAMN05216195_102568</name>
</gene>
<sequence>MPSEWPAEPWDLHGRGWLTLWTAPRSAVPLPPPDVVPLSLFGRVLVVSAFVDYQPPGVLAYHEVMAAVLVRRKARPGLSILDILVDDSTSQRGARALWGIPKLLAGFTFSAEPHLDATAHDDGDVIAAATETRRSSRALPVRLTTSVWQTLHGKTHRTALHTSARVSLTRLRWRITPDGELGWLQAARPRLHLAVSTLHMRFGSP</sequence>
<dbReference type="OrthoDB" id="834556at2"/>
<dbReference type="AlphaFoldDB" id="A0A1H9GIE1"/>
<dbReference type="Gene3D" id="2.40.400.10">
    <property type="entry name" value="Acetoacetate decarboxylase-like"/>
    <property type="match status" value="1"/>
</dbReference>
<evidence type="ECO:0000313" key="2">
    <source>
        <dbReference type="Proteomes" id="UP000199028"/>
    </source>
</evidence>
<dbReference type="SUPFAM" id="SSF160104">
    <property type="entry name" value="Acetoacetate decarboxylase-like"/>
    <property type="match status" value="1"/>
</dbReference>
<proteinExistence type="predicted"/>
<keyword evidence="2" id="KW-1185">Reference proteome</keyword>
<dbReference type="InterPro" id="IPR010451">
    <property type="entry name" value="Acetoacetate_decarboxylase"/>
</dbReference>
<organism evidence="1 2">
    <name type="scientific">Lentzea flaviverrucosa</name>
    <dbReference type="NCBI Taxonomy" id="200379"/>
    <lineage>
        <taxon>Bacteria</taxon>
        <taxon>Bacillati</taxon>
        <taxon>Actinomycetota</taxon>
        <taxon>Actinomycetes</taxon>
        <taxon>Pseudonocardiales</taxon>
        <taxon>Pseudonocardiaceae</taxon>
        <taxon>Lentzea</taxon>
    </lineage>
</organism>
<reference evidence="2" key="1">
    <citation type="submission" date="2016-10" db="EMBL/GenBank/DDBJ databases">
        <authorList>
            <person name="Varghese N."/>
            <person name="Submissions S."/>
        </authorList>
    </citation>
    <scope>NUCLEOTIDE SEQUENCE [LARGE SCALE GENOMIC DNA]</scope>
    <source>
        <strain evidence="2">CGMCC 4.578</strain>
    </source>
</reference>